<evidence type="ECO:0000313" key="2">
    <source>
        <dbReference type="Proteomes" id="UP001159363"/>
    </source>
</evidence>
<keyword evidence="2" id="KW-1185">Reference proteome</keyword>
<organism evidence="1 2">
    <name type="scientific">Dryococelus australis</name>
    <dbReference type="NCBI Taxonomy" id="614101"/>
    <lineage>
        <taxon>Eukaryota</taxon>
        <taxon>Metazoa</taxon>
        <taxon>Ecdysozoa</taxon>
        <taxon>Arthropoda</taxon>
        <taxon>Hexapoda</taxon>
        <taxon>Insecta</taxon>
        <taxon>Pterygota</taxon>
        <taxon>Neoptera</taxon>
        <taxon>Polyneoptera</taxon>
        <taxon>Phasmatodea</taxon>
        <taxon>Verophasmatodea</taxon>
        <taxon>Anareolatae</taxon>
        <taxon>Phasmatidae</taxon>
        <taxon>Eurycanthinae</taxon>
        <taxon>Dryococelus</taxon>
    </lineage>
</organism>
<evidence type="ECO:0000313" key="1">
    <source>
        <dbReference type="EMBL" id="KAJ8876309.1"/>
    </source>
</evidence>
<reference evidence="1 2" key="1">
    <citation type="submission" date="2023-02" db="EMBL/GenBank/DDBJ databases">
        <title>LHISI_Scaffold_Assembly.</title>
        <authorList>
            <person name="Stuart O.P."/>
            <person name="Cleave R."/>
            <person name="Magrath M.J.L."/>
            <person name="Mikheyev A.S."/>
        </authorList>
    </citation>
    <scope>NUCLEOTIDE SEQUENCE [LARGE SCALE GENOMIC DNA]</scope>
    <source>
        <strain evidence="1">Daus_M_001</strain>
        <tissue evidence="1">Leg muscle</tissue>
    </source>
</reference>
<sequence length="78" mass="9077">MCDRNFGHCGMKIKKEEKIHTWATYVELLEAARQNPIPFLFLGADVVDWCEVVFQASKECAEEETVRKSDEMYSDDDE</sequence>
<comment type="caution">
    <text evidence="1">The sequence shown here is derived from an EMBL/GenBank/DDBJ whole genome shotgun (WGS) entry which is preliminary data.</text>
</comment>
<proteinExistence type="predicted"/>
<name>A0ABQ9GWE3_9NEOP</name>
<dbReference type="EMBL" id="JARBHB010000008">
    <property type="protein sequence ID" value="KAJ8876309.1"/>
    <property type="molecule type" value="Genomic_DNA"/>
</dbReference>
<gene>
    <name evidence="1" type="ORF">PR048_020754</name>
</gene>
<protein>
    <submittedName>
        <fullName evidence="1">Uncharacterized protein</fullName>
    </submittedName>
</protein>
<accession>A0ABQ9GWE3</accession>
<dbReference type="Proteomes" id="UP001159363">
    <property type="component" value="Chromosome 7"/>
</dbReference>